<feature type="transmembrane region" description="Helical" evidence="4">
    <location>
        <begin position="128"/>
        <end position="146"/>
    </location>
</feature>
<dbReference type="PANTHER" id="PTHR23521:SF3">
    <property type="entry name" value="MFS TRANSPORTER"/>
    <property type="match status" value="1"/>
</dbReference>
<keyword evidence="3 4" id="KW-0472">Membrane</keyword>
<feature type="transmembrane region" description="Helical" evidence="4">
    <location>
        <begin position="261"/>
        <end position="280"/>
    </location>
</feature>
<feature type="transmembrane region" description="Helical" evidence="4">
    <location>
        <begin position="158"/>
        <end position="175"/>
    </location>
</feature>
<feature type="transmembrane region" description="Helical" evidence="4">
    <location>
        <begin position="234"/>
        <end position="254"/>
    </location>
</feature>
<proteinExistence type="predicted"/>
<dbReference type="PROSITE" id="PS50850">
    <property type="entry name" value="MFS"/>
    <property type="match status" value="1"/>
</dbReference>
<dbReference type="InterPro" id="IPR047200">
    <property type="entry name" value="MFS_YcaD-like"/>
</dbReference>
<protein>
    <submittedName>
        <fullName evidence="6">MFS transporter</fullName>
    </submittedName>
</protein>
<keyword evidence="1 4" id="KW-0812">Transmembrane</keyword>
<dbReference type="InterPro" id="IPR011701">
    <property type="entry name" value="MFS"/>
</dbReference>
<feature type="transmembrane region" description="Helical" evidence="4">
    <location>
        <begin position="95"/>
        <end position="116"/>
    </location>
</feature>
<gene>
    <name evidence="6" type="ORF">MWN34_17080</name>
</gene>
<feature type="transmembrane region" description="Helical" evidence="4">
    <location>
        <begin position="44"/>
        <end position="62"/>
    </location>
</feature>
<evidence type="ECO:0000256" key="4">
    <source>
        <dbReference type="SAM" id="Phobius"/>
    </source>
</evidence>
<dbReference type="Gene3D" id="1.20.1250.20">
    <property type="entry name" value="MFS general substrate transporter like domains"/>
    <property type="match status" value="2"/>
</dbReference>
<evidence type="ECO:0000256" key="2">
    <source>
        <dbReference type="ARBA" id="ARBA00022989"/>
    </source>
</evidence>
<evidence type="ECO:0000256" key="1">
    <source>
        <dbReference type="ARBA" id="ARBA00022692"/>
    </source>
</evidence>
<dbReference type="RefSeq" id="WP_247030517.1">
    <property type="nucleotide sequence ID" value="NZ_JALKCH010000013.1"/>
</dbReference>
<evidence type="ECO:0000256" key="3">
    <source>
        <dbReference type="ARBA" id="ARBA00023136"/>
    </source>
</evidence>
<feature type="domain" description="Major facilitator superfamily (MFS) profile" evidence="5">
    <location>
        <begin position="1"/>
        <end position="375"/>
    </location>
</feature>
<sequence length="411" mass="42803">MYAQLGAIIVATSLVQLANGFFTTVISLQLALGSFSATFEGVILSAYFIGFTIGSVTCGGIIQRIGHIRSYAAFAGIVVACTAVMALWVNDLAWALLRAAIGFGCVGLFVTTESWLNAKAVASARGRVFSTYMVGTFLALALGQLLVGRLSLEGDTPFIIIMGLFAGALAIVSLTRADAPIITREERLPYGTVMRAAPLAVLGAGIAGMIAASFYAVVPMWMLARQIDQRTIGLVMLTAVLGGLAFQIPVGWLSDRVDRRLLLAILAGGFAASAVGLVFAPRALEVVLPLAFVFGGQMSTLYPVCVAHALDHMAPGQMVSVSGRLILVSGVGSTIGPFTATWIMSHLDLNGVLYFMAAAALIVVCAALLLALRRSEAPVISAPAIVIAPQAVQFEPGAPAAASMERRNPAG</sequence>
<name>A0ABT0DF65_9HYPH</name>
<accession>A0ABT0DF65</accession>
<dbReference type="Proteomes" id="UP001203284">
    <property type="component" value="Unassembled WGS sequence"/>
</dbReference>
<evidence type="ECO:0000259" key="5">
    <source>
        <dbReference type="PROSITE" id="PS50850"/>
    </source>
</evidence>
<feature type="transmembrane region" description="Helical" evidence="4">
    <location>
        <begin position="325"/>
        <end position="345"/>
    </location>
</feature>
<feature type="transmembrane region" description="Helical" evidence="4">
    <location>
        <begin position="286"/>
        <end position="304"/>
    </location>
</feature>
<dbReference type="PANTHER" id="PTHR23521">
    <property type="entry name" value="TRANSPORTER MFS SUPERFAMILY"/>
    <property type="match status" value="1"/>
</dbReference>
<organism evidence="6 7">
    <name type="scientific">Ancylobacter crimeensis</name>
    <dbReference type="NCBI Taxonomy" id="2579147"/>
    <lineage>
        <taxon>Bacteria</taxon>
        <taxon>Pseudomonadati</taxon>
        <taxon>Pseudomonadota</taxon>
        <taxon>Alphaproteobacteria</taxon>
        <taxon>Hyphomicrobiales</taxon>
        <taxon>Xanthobacteraceae</taxon>
        <taxon>Ancylobacter</taxon>
    </lineage>
</organism>
<keyword evidence="7" id="KW-1185">Reference proteome</keyword>
<dbReference type="Pfam" id="PF07690">
    <property type="entry name" value="MFS_1"/>
    <property type="match status" value="2"/>
</dbReference>
<evidence type="ECO:0000313" key="6">
    <source>
        <dbReference type="EMBL" id="MCK0198614.1"/>
    </source>
</evidence>
<dbReference type="SUPFAM" id="SSF103473">
    <property type="entry name" value="MFS general substrate transporter"/>
    <property type="match status" value="1"/>
</dbReference>
<comment type="caution">
    <text evidence="6">The sequence shown here is derived from an EMBL/GenBank/DDBJ whole genome shotgun (WGS) entry which is preliminary data.</text>
</comment>
<feature type="transmembrane region" description="Helical" evidence="4">
    <location>
        <begin position="196"/>
        <end position="222"/>
    </location>
</feature>
<dbReference type="CDD" id="cd17477">
    <property type="entry name" value="MFS_YcaD_like"/>
    <property type="match status" value="1"/>
</dbReference>
<dbReference type="EMBL" id="JALKCH010000013">
    <property type="protein sequence ID" value="MCK0198614.1"/>
    <property type="molecule type" value="Genomic_DNA"/>
</dbReference>
<reference evidence="6 7" key="1">
    <citation type="submission" date="2022-04" db="EMBL/GenBank/DDBJ databases">
        <authorList>
            <person name="Grouzdev D.S."/>
            <person name="Pantiukh K.S."/>
            <person name="Krutkina M.S."/>
        </authorList>
    </citation>
    <scope>NUCLEOTIDE SEQUENCE [LARGE SCALE GENOMIC DNA]</scope>
    <source>
        <strain evidence="6 7">6x-1</strain>
    </source>
</reference>
<feature type="transmembrane region" description="Helical" evidence="4">
    <location>
        <begin position="71"/>
        <end position="89"/>
    </location>
</feature>
<dbReference type="InterPro" id="IPR020846">
    <property type="entry name" value="MFS_dom"/>
</dbReference>
<keyword evidence="2 4" id="KW-1133">Transmembrane helix</keyword>
<evidence type="ECO:0000313" key="7">
    <source>
        <dbReference type="Proteomes" id="UP001203284"/>
    </source>
</evidence>
<feature type="transmembrane region" description="Helical" evidence="4">
    <location>
        <begin position="351"/>
        <end position="372"/>
    </location>
</feature>
<dbReference type="InterPro" id="IPR036259">
    <property type="entry name" value="MFS_trans_sf"/>
</dbReference>